<evidence type="ECO:0000313" key="3">
    <source>
        <dbReference type="Proteomes" id="UP001221898"/>
    </source>
</evidence>
<feature type="compositionally biased region" description="Polar residues" evidence="1">
    <location>
        <begin position="34"/>
        <end position="49"/>
    </location>
</feature>
<organism evidence="2 3">
    <name type="scientific">Aldrovandia affinis</name>
    <dbReference type="NCBI Taxonomy" id="143900"/>
    <lineage>
        <taxon>Eukaryota</taxon>
        <taxon>Metazoa</taxon>
        <taxon>Chordata</taxon>
        <taxon>Craniata</taxon>
        <taxon>Vertebrata</taxon>
        <taxon>Euteleostomi</taxon>
        <taxon>Actinopterygii</taxon>
        <taxon>Neopterygii</taxon>
        <taxon>Teleostei</taxon>
        <taxon>Notacanthiformes</taxon>
        <taxon>Halosauridae</taxon>
        <taxon>Aldrovandia</taxon>
    </lineage>
</organism>
<evidence type="ECO:0000313" key="2">
    <source>
        <dbReference type="EMBL" id="KAJ8386665.1"/>
    </source>
</evidence>
<proteinExistence type="predicted"/>
<gene>
    <name evidence="2" type="ORF">AAFF_G00167810</name>
</gene>
<dbReference type="Proteomes" id="UP001221898">
    <property type="component" value="Unassembled WGS sequence"/>
</dbReference>
<comment type="caution">
    <text evidence="2">The sequence shown here is derived from an EMBL/GenBank/DDBJ whole genome shotgun (WGS) entry which is preliminary data.</text>
</comment>
<protein>
    <submittedName>
        <fullName evidence="2">Uncharacterized protein</fullName>
    </submittedName>
</protein>
<feature type="region of interest" description="Disordered" evidence="1">
    <location>
        <begin position="27"/>
        <end position="70"/>
    </location>
</feature>
<feature type="compositionally biased region" description="Basic and acidic residues" evidence="1">
    <location>
        <begin position="53"/>
        <end position="70"/>
    </location>
</feature>
<sequence>MTRFLICDVRTQNILVLCKTCPSIVPSRSVSPSHAPQQLTDLTFSSPDSSEQEEYRSTHYYREEQELTSD</sequence>
<evidence type="ECO:0000256" key="1">
    <source>
        <dbReference type="SAM" id="MobiDB-lite"/>
    </source>
</evidence>
<name>A0AAD7RM95_9TELE</name>
<dbReference type="EMBL" id="JAINUG010000224">
    <property type="protein sequence ID" value="KAJ8386665.1"/>
    <property type="molecule type" value="Genomic_DNA"/>
</dbReference>
<reference evidence="2" key="1">
    <citation type="journal article" date="2023" name="Science">
        <title>Genome structures resolve the early diversification of teleost fishes.</title>
        <authorList>
            <person name="Parey E."/>
            <person name="Louis A."/>
            <person name="Montfort J."/>
            <person name="Bouchez O."/>
            <person name="Roques C."/>
            <person name="Iampietro C."/>
            <person name="Lluch J."/>
            <person name="Castinel A."/>
            <person name="Donnadieu C."/>
            <person name="Desvignes T."/>
            <person name="Floi Bucao C."/>
            <person name="Jouanno E."/>
            <person name="Wen M."/>
            <person name="Mejri S."/>
            <person name="Dirks R."/>
            <person name="Jansen H."/>
            <person name="Henkel C."/>
            <person name="Chen W.J."/>
            <person name="Zahm M."/>
            <person name="Cabau C."/>
            <person name="Klopp C."/>
            <person name="Thompson A.W."/>
            <person name="Robinson-Rechavi M."/>
            <person name="Braasch I."/>
            <person name="Lecointre G."/>
            <person name="Bobe J."/>
            <person name="Postlethwait J.H."/>
            <person name="Berthelot C."/>
            <person name="Roest Crollius H."/>
            <person name="Guiguen Y."/>
        </authorList>
    </citation>
    <scope>NUCLEOTIDE SEQUENCE</scope>
    <source>
        <strain evidence="2">NC1722</strain>
    </source>
</reference>
<keyword evidence="3" id="KW-1185">Reference proteome</keyword>
<dbReference type="AlphaFoldDB" id="A0AAD7RM95"/>
<accession>A0AAD7RM95</accession>